<dbReference type="RefSeq" id="XP_060327675.1">
    <property type="nucleotide sequence ID" value="XM_060480314.1"/>
</dbReference>
<evidence type="ECO:0000313" key="2">
    <source>
        <dbReference type="Proteomes" id="UP001175211"/>
    </source>
</evidence>
<organism evidence="1 2">
    <name type="scientific">Armillaria tabescens</name>
    <name type="common">Ringless honey mushroom</name>
    <name type="synonym">Agaricus tabescens</name>
    <dbReference type="NCBI Taxonomy" id="1929756"/>
    <lineage>
        <taxon>Eukaryota</taxon>
        <taxon>Fungi</taxon>
        <taxon>Dikarya</taxon>
        <taxon>Basidiomycota</taxon>
        <taxon>Agaricomycotina</taxon>
        <taxon>Agaricomycetes</taxon>
        <taxon>Agaricomycetidae</taxon>
        <taxon>Agaricales</taxon>
        <taxon>Marasmiineae</taxon>
        <taxon>Physalacriaceae</taxon>
        <taxon>Desarmillaria</taxon>
    </lineage>
</organism>
<dbReference type="AlphaFoldDB" id="A0AA39MYX9"/>
<keyword evidence="2" id="KW-1185">Reference proteome</keyword>
<evidence type="ECO:0008006" key="3">
    <source>
        <dbReference type="Google" id="ProtNLM"/>
    </source>
</evidence>
<dbReference type="Proteomes" id="UP001175211">
    <property type="component" value="Unassembled WGS sequence"/>
</dbReference>
<name>A0AA39MYX9_ARMTA</name>
<proteinExistence type="predicted"/>
<reference evidence="1" key="1">
    <citation type="submission" date="2023-06" db="EMBL/GenBank/DDBJ databases">
        <authorList>
            <consortium name="Lawrence Berkeley National Laboratory"/>
            <person name="Ahrendt S."/>
            <person name="Sahu N."/>
            <person name="Indic B."/>
            <person name="Wong-Bajracharya J."/>
            <person name="Merenyi Z."/>
            <person name="Ke H.-M."/>
            <person name="Monk M."/>
            <person name="Kocsube S."/>
            <person name="Drula E."/>
            <person name="Lipzen A."/>
            <person name="Balint B."/>
            <person name="Henrissat B."/>
            <person name="Andreopoulos B."/>
            <person name="Martin F.M."/>
            <person name="Harder C.B."/>
            <person name="Rigling D."/>
            <person name="Ford K.L."/>
            <person name="Foster G.D."/>
            <person name="Pangilinan J."/>
            <person name="Papanicolaou A."/>
            <person name="Barry K."/>
            <person name="LaButti K."/>
            <person name="Viragh M."/>
            <person name="Koriabine M."/>
            <person name="Yan M."/>
            <person name="Riley R."/>
            <person name="Champramary S."/>
            <person name="Plett K.L."/>
            <person name="Tsai I.J."/>
            <person name="Slot J."/>
            <person name="Sipos G."/>
            <person name="Plett J."/>
            <person name="Nagy L.G."/>
            <person name="Grigoriev I.V."/>
        </authorList>
    </citation>
    <scope>NUCLEOTIDE SEQUENCE</scope>
    <source>
        <strain evidence="1">CCBAS 213</strain>
    </source>
</reference>
<dbReference type="GeneID" id="85363862"/>
<comment type="caution">
    <text evidence="1">The sequence shown here is derived from an EMBL/GenBank/DDBJ whole genome shotgun (WGS) entry which is preliminary data.</text>
</comment>
<accession>A0AA39MYX9</accession>
<sequence length="354" mass="38550">MSALTEDKITTARVRLFNYNPIDDTDKTTLILSALLLHCYGYWVSTNSIHNIHAPSEGGQENVATDILSAVNDAAIKALANLYLCGLLAPIRAGGGENSIIGEHPSRSSFEGNVEEISGLIKIDVAERDQSVLKGIVLTRDNNRCILTKTLDVEVVCDLESSGVVVSEEDHRKSGCTIAAHILPFSLAPNLVKFADIQRSSKVFALIEWFSGFKIVDRLHGIDINRIDNVVTLTLGAHGLFGALRIWLEAILAHLTVNQGRPHVYILKNPWGIDSGALVDGAEVTLTTIDPRLPVANPDFLAIHAACVKIYHASGMSEVIDQVLHDKREVKELSEDGLGPSFRVLEYSLVLFAS</sequence>
<protein>
    <recommendedName>
        <fullName evidence="3">HNH nuclease domain-containing protein</fullName>
    </recommendedName>
</protein>
<evidence type="ECO:0000313" key="1">
    <source>
        <dbReference type="EMBL" id="KAK0451338.1"/>
    </source>
</evidence>
<gene>
    <name evidence="1" type="ORF">EV420DRAFT_1750104</name>
</gene>
<dbReference type="EMBL" id="JAUEPS010000033">
    <property type="protein sequence ID" value="KAK0451338.1"/>
    <property type="molecule type" value="Genomic_DNA"/>
</dbReference>